<reference evidence="6" key="1">
    <citation type="submission" date="2020-12" db="EMBL/GenBank/DDBJ databases">
        <title>Vagococcus allomyrinae sp. nov. and Enterococcus lavae sp. nov., isolated from the larvae of Allomyrina dichotoma.</title>
        <authorList>
            <person name="Lee S.D."/>
        </authorList>
    </citation>
    <scope>NUCLEOTIDE SEQUENCE</scope>
    <source>
        <strain evidence="6">BWB3-3</strain>
    </source>
</reference>
<dbReference type="Pfam" id="PF01418">
    <property type="entry name" value="HTH_6"/>
    <property type="match status" value="1"/>
</dbReference>
<organism evidence="6 7">
    <name type="scientific">Vagococcus allomyrinae</name>
    <dbReference type="NCBI Taxonomy" id="2794353"/>
    <lineage>
        <taxon>Bacteria</taxon>
        <taxon>Bacillati</taxon>
        <taxon>Bacillota</taxon>
        <taxon>Bacilli</taxon>
        <taxon>Lactobacillales</taxon>
        <taxon>Enterococcaceae</taxon>
        <taxon>Vagococcus</taxon>
    </lineage>
</organism>
<dbReference type="CDD" id="cd05013">
    <property type="entry name" value="SIS_RpiR"/>
    <property type="match status" value="1"/>
</dbReference>
<feature type="domain" description="HTH rpiR-type" evidence="4">
    <location>
        <begin position="1"/>
        <end position="77"/>
    </location>
</feature>
<dbReference type="InterPro" id="IPR000281">
    <property type="entry name" value="HTH_RpiR"/>
</dbReference>
<dbReference type="SUPFAM" id="SSF46689">
    <property type="entry name" value="Homeodomain-like"/>
    <property type="match status" value="1"/>
</dbReference>
<evidence type="ECO:0000256" key="1">
    <source>
        <dbReference type="ARBA" id="ARBA00023015"/>
    </source>
</evidence>
<dbReference type="Proteomes" id="UP000674938">
    <property type="component" value="Unassembled WGS sequence"/>
</dbReference>
<dbReference type="Gene3D" id="1.10.10.10">
    <property type="entry name" value="Winged helix-like DNA-binding domain superfamily/Winged helix DNA-binding domain"/>
    <property type="match status" value="1"/>
</dbReference>
<dbReference type="InterPro" id="IPR001347">
    <property type="entry name" value="SIS_dom"/>
</dbReference>
<dbReference type="InterPro" id="IPR009057">
    <property type="entry name" value="Homeodomain-like_sf"/>
</dbReference>
<feature type="domain" description="SIS" evidence="5">
    <location>
        <begin position="105"/>
        <end position="246"/>
    </location>
</feature>
<keyword evidence="2" id="KW-0238">DNA-binding</keyword>
<sequence length="246" mass="27769">MYFYELLKKNRHQLNSTEEDVLQSLLNQADVIKSLTIREIATQNYTVPNTVTRLCQKLGFKGFSDFREALYLTTHEKENVITLTTLDEQIVRTKQLINQDVIDKIITQIHQAHRIVFFAVGLSRFPAEELHERLKILGINSHTFIDPHVMKHNAKLLTKNDLAIALSVSGTTETVLSATTIASVKGATTLSITGFSTNPIAALTDYQLYGMISPASIEGIDTADRFSLHYLTNLLFTEYLAAYYQQ</sequence>
<protein>
    <submittedName>
        <fullName evidence="6">MurR/RpiR family transcriptional regulator</fullName>
    </submittedName>
</protein>
<dbReference type="PROSITE" id="PS51464">
    <property type="entry name" value="SIS"/>
    <property type="match status" value="1"/>
</dbReference>
<keyword evidence="3" id="KW-0804">Transcription</keyword>
<dbReference type="GO" id="GO:0003700">
    <property type="term" value="F:DNA-binding transcription factor activity"/>
    <property type="evidence" value="ECO:0007669"/>
    <property type="project" value="InterPro"/>
</dbReference>
<dbReference type="PROSITE" id="PS51071">
    <property type="entry name" value="HTH_RPIR"/>
    <property type="match status" value="1"/>
</dbReference>
<accession>A0A940PFW2</accession>
<dbReference type="PANTHER" id="PTHR30514:SF21">
    <property type="entry name" value="RPIR-FAMILY TRANSCRIPTIONAL REGULATOR"/>
    <property type="match status" value="1"/>
</dbReference>
<dbReference type="PANTHER" id="PTHR30514">
    <property type="entry name" value="GLUCOKINASE"/>
    <property type="match status" value="1"/>
</dbReference>
<evidence type="ECO:0000259" key="5">
    <source>
        <dbReference type="PROSITE" id="PS51464"/>
    </source>
</evidence>
<dbReference type="SUPFAM" id="SSF53697">
    <property type="entry name" value="SIS domain"/>
    <property type="match status" value="1"/>
</dbReference>
<dbReference type="GO" id="GO:0097367">
    <property type="term" value="F:carbohydrate derivative binding"/>
    <property type="evidence" value="ECO:0007669"/>
    <property type="project" value="InterPro"/>
</dbReference>
<evidence type="ECO:0000313" key="6">
    <source>
        <dbReference type="EMBL" id="MBP1042113.1"/>
    </source>
</evidence>
<dbReference type="AlphaFoldDB" id="A0A940PFW2"/>
<dbReference type="InterPro" id="IPR046348">
    <property type="entry name" value="SIS_dom_sf"/>
</dbReference>
<dbReference type="GO" id="GO:1901135">
    <property type="term" value="P:carbohydrate derivative metabolic process"/>
    <property type="evidence" value="ECO:0007669"/>
    <property type="project" value="InterPro"/>
</dbReference>
<dbReference type="InterPro" id="IPR035472">
    <property type="entry name" value="RpiR-like_SIS"/>
</dbReference>
<gene>
    <name evidence="6" type="ORF">I6N95_13920</name>
</gene>
<evidence type="ECO:0000256" key="3">
    <source>
        <dbReference type="ARBA" id="ARBA00023163"/>
    </source>
</evidence>
<comment type="caution">
    <text evidence="6">The sequence shown here is derived from an EMBL/GenBank/DDBJ whole genome shotgun (WGS) entry which is preliminary data.</text>
</comment>
<name>A0A940PFW2_9ENTE</name>
<keyword evidence="7" id="KW-1185">Reference proteome</keyword>
<dbReference type="InterPro" id="IPR047640">
    <property type="entry name" value="RpiR-like"/>
</dbReference>
<dbReference type="RefSeq" id="WP_209529014.1">
    <property type="nucleotide sequence ID" value="NZ_JAEEGA010000009.1"/>
</dbReference>
<evidence type="ECO:0000313" key="7">
    <source>
        <dbReference type="Proteomes" id="UP000674938"/>
    </source>
</evidence>
<dbReference type="GO" id="GO:0003677">
    <property type="term" value="F:DNA binding"/>
    <property type="evidence" value="ECO:0007669"/>
    <property type="project" value="UniProtKB-KW"/>
</dbReference>
<evidence type="ECO:0000259" key="4">
    <source>
        <dbReference type="PROSITE" id="PS51071"/>
    </source>
</evidence>
<dbReference type="Pfam" id="PF01380">
    <property type="entry name" value="SIS"/>
    <property type="match status" value="1"/>
</dbReference>
<dbReference type="InterPro" id="IPR036388">
    <property type="entry name" value="WH-like_DNA-bd_sf"/>
</dbReference>
<dbReference type="EMBL" id="JAEEGA010000009">
    <property type="protein sequence ID" value="MBP1042113.1"/>
    <property type="molecule type" value="Genomic_DNA"/>
</dbReference>
<evidence type="ECO:0000256" key="2">
    <source>
        <dbReference type="ARBA" id="ARBA00023125"/>
    </source>
</evidence>
<keyword evidence="1" id="KW-0805">Transcription regulation</keyword>
<dbReference type="Gene3D" id="3.40.50.10490">
    <property type="entry name" value="Glucose-6-phosphate isomerase like protein, domain 1"/>
    <property type="match status" value="1"/>
</dbReference>
<proteinExistence type="predicted"/>